<organism evidence="2 3">
    <name type="scientific">Yinghuangia soli</name>
    <dbReference type="NCBI Taxonomy" id="2908204"/>
    <lineage>
        <taxon>Bacteria</taxon>
        <taxon>Bacillati</taxon>
        <taxon>Actinomycetota</taxon>
        <taxon>Actinomycetes</taxon>
        <taxon>Kitasatosporales</taxon>
        <taxon>Streptomycetaceae</taxon>
        <taxon>Yinghuangia</taxon>
    </lineage>
</organism>
<dbReference type="EMBL" id="JAKFHA010000001">
    <property type="protein sequence ID" value="MCF2525872.1"/>
    <property type="molecule type" value="Genomic_DNA"/>
</dbReference>
<name>A0AA41TZY9_9ACTN</name>
<comment type="caution">
    <text evidence="2">The sequence shown here is derived from an EMBL/GenBank/DDBJ whole genome shotgun (WGS) entry which is preliminary data.</text>
</comment>
<evidence type="ECO:0000313" key="2">
    <source>
        <dbReference type="EMBL" id="MCF2525872.1"/>
    </source>
</evidence>
<dbReference type="Pfam" id="PF04149">
    <property type="entry name" value="DUF397"/>
    <property type="match status" value="1"/>
</dbReference>
<evidence type="ECO:0000313" key="3">
    <source>
        <dbReference type="Proteomes" id="UP001165378"/>
    </source>
</evidence>
<accession>A0AA41TZY9</accession>
<protein>
    <submittedName>
        <fullName evidence="2">DUF397 domain-containing protein</fullName>
    </submittedName>
</protein>
<sequence>MSCDTQGADSDIVWVKSSHSSNEGGECVEVARTSVSVFVRDSKNPDGPRLQVPDGGWAALLQRCGQA</sequence>
<feature type="domain" description="DUF397" evidence="1">
    <location>
        <begin position="13"/>
        <end position="62"/>
    </location>
</feature>
<dbReference type="AlphaFoldDB" id="A0AA41TZY9"/>
<evidence type="ECO:0000259" key="1">
    <source>
        <dbReference type="Pfam" id="PF04149"/>
    </source>
</evidence>
<reference evidence="2" key="1">
    <citation type="submission" date="2022-01" db="EMBL/GenBank/DDBJ databases">
        <title>Genome-Based Taxonomic Classification of the Phylum Actinobacteria.</title>
        <authorList>
            <person name="Gao Y."/>
        </authorList>
    </citation>
    <scope>NUCLEOTIDE SEQUENCE</scope>
    <source>
        <strain evidence="2">KLBMP 8922</strain>
    </source>
</reference>
<dbReference type="InterPro" id="IPR007278">
    <property type="entry name" value="DUF397"/>
</dbReference>
<dbReference type="RefSeq" id="WP_235049892.1">
    <property type="nucleotide sequence ID" value="NZ_JAKFHA010000001.1"/>
</dbReference>
<keyword evidence="3" id="KW-1185">Reference proteome</keyword>
<proteinExistence type="predicted"/>
<dbReference type="Proteomes" id="UP001165378">
    <property type="component" value="Unassembled WGS sequence"/>
</dbReference>
<gene>
    <name evidence="2" type="ORF">LZ495_01345</name>
</gene>